<sequence length="140" mass="15790">RQGTVAGTGASGAGIGRPGRRAAGAGAVADRLRRRQQAVRPFRRRPPGLPDQRHVGLRPGQEDLAALIAIYAEELAEYPLDVVRDACRTWARREKWFPAWADLRALCEERVMKRRDLLMALRRSDAARPRDKMRRKVLEG</sequence>
<evidence type="ECO:0000256" key="1">
    <source>
        <dbReference type="SAM" id="MobiDB-lite"/>
    </source>
</evidence>
<dbReference type="AlphaFoldDB" id="A0A0F9HCU9"/>
<gene>
    <name evidence="2" type="ORF">LCGC14_1720340</name>
</gene>
<accession>A0A0F9HCU9</accession>
<evidence type="ECO:0000313" key="2">
    <source>
        <dbReference type="EMBL" id="KKM12092.1"/>
    </source>
</evidence>
<protein>
    <submittedName>
        <fullName evidence="2">Uncharacterized protein</fullName>
    </submittedName>
</protein>
<organism evidence="2">
    <name type="scientific">marine sediment metagenome</name>
    <dbReference type="NCBI Taxonomy" id="412755"/>
    <lineage>
        <taxon>unclassified sequences</taxon>
        <taxon>metagenomes</taxon>
        <taxon>ecological metagenomes</taxon>
    </lineage>
</organism>
<comment type="caution">
    <text evidence="2">The sequence shown here is derived from an EMBL/GenBank/DDBJ whole genome shotgun (WGS) entry which is preliminary data.</text>
</comment>
<name>A0A0F9HCU9_9ZZZZ</name>
<feature type="region of interest" description="Disordered" evidence="1">
    <location>
        <begin position="1"/>
        <end position="56"/>
    </location>
</feature>
<feature type="non-terminal residue" evidence="2">
    <location>
        <position position="1"/>
    </location>
</feature>
<proteinExistence type="predicted"/>
<dbReference type="EMBL" id="LAZR01015472">
    <property type="protein sequence ID" value="KKM12092.1"/>
    <property type="molecule type" value="Genomic_DNA"/>
</dbReference>
<reference evidence="2" key="1">
    <citation type="journal article" date="2015" name="Nature">
        <title>Complex archaea that bridge the gap between prokaryotes and eukaryotes.</title>
        <authorList>
            <person name="Spang A."/>
            <person name="Saw J.H."/>
            <person name="Jorgensen S.L."/>
            <person name="Zaremba-Niedzwiedzka K."/>
            <person name="Martijn J."/>
            <person name="Lind A.E."/>
            <person name="van Eijk R."/>
            <person name="Schleper C."/>
            <person name="Guy L."/>
            <person name="Ettema T.J."/>
        </authorList>
    </citation>
    <scope>NUCLEOTIDE SEQUENCE</scope>
</reference>
<feature type="compositionally biased region" description="Basic residues" evidence="1">
    <location>
        <begin position="32"/>
        <end position="46"/>
    </location>
</feature>